<dbReference type="EMBL" id="JACIDK010000002">
    <property type="protein sequence ID" value="MBB3890548.1"/>
    <property type="molecule type" value="Genomic_DNA"/>
</dbReference>
<dbReference type="InterPro" id="IPR036249">
    <property type="entry name" value="Thioredoxin-like_sf"/>
</dbReference>
<dbReference type="SUPFAM" id="SSF52833">
    <property type="entry name" value="Thioredoxin-like"/>
    <property type="match status" value="1"/>
</dbReference>
<evidence type="ECO:0000313" key="4">
    <source>
        <dbReference type="EMBL" id="MBB3890548.1"/>
    </source>
</evidence>
<comment type="caution">
    <text evidence="4">The sequence shown here is derived from an EMBL/GenBank/DDBJ whole genome shotgun (WGS) entry which is preliminary data.</text>
</comment>
<dbReference type="InterPro" id="IPR001853">
    <property type="entry name" value="DSBA-like_thioredoxin_dom"/>
</dbReference>
<dbReference type="Proteomes" id="UP000530564">
    <property type="component" value="Unassembled WGS sequence"/>
</dbReference>
<gene>
    <name evidence="4" type="ORF">GGQ61_001265</name>
</gene>
<dbReference type="InterPro" id="IPR051924">
    <property type="entry name" value="GST_Kappa/NadH"/>
</dbReference>
<dbReference type="Gene3D" id="3.40.30.10">
    <property type="entry name" value="Glutaredoxin"/>
    <property type="match status" value="1"/>
</dbReference>
<dbReference type="AlphaFoldDB" id="A0A839ZWV9"/>
<dbReference type="InterPro" id="IPR014440">
    <property type="entry name" value="HCCAis_GSTk"/>
</dbReference>
<dbReference type="RefSeq" id="WP_183770790.1">
    <property type="nucleotide sequence ID" value="NZ_JACIDK010000002.1"/>
</dbReference>
<dbReference type="GO" id="GO:0004602">
    <property type="term" value="F:glutathione peroxidase activity"/>
    <property type="evidence" value="ECO:0007669"/>
    <property type="project" value="TreeGrafter"/>
</dbReference>
<evidence type="ECO:0000313" key="5">
    <source>
        <dbReference type="Proteomes" id="UP000530564"/>
    </source>
</evidence>
<dbReference type="Pfam" id="PF01323">
    <property type="entry name" value="DSBA"/>
    <property type="match status" value="1"/>
</dbReference>
<proteinExistence type="inferred from homology"/>
<dbReference type="GO" id="GO:0018845">
    <property type="term" value="F:2-hydroxychromene-2-carboxylate isomerase activity"/>
    <property type="evidence" value="ECO:0007669"/>
    <property type="project" value="UniProtKB-UniRule"/>
</dbReference>
<dbReference type="EC" id="5.99.1.4" evidence="1"/>
<feature type="active site" description="Nucleophile" evidence="2">
    <location>
        <position position="18"/>
    </location>
</feature>
<accession>A0A839ZWV9</accession>
<name>A0A839ZWV9_9CAUL</name>
<protein>
    <recommendedName>
        <fullName evidence="1">2-hydroxychromene-2-carboxylate isomerase</fullName>
        <ecNumber evidence="1">5.99.1.4</ecNumber>
    </recommendedName>
</protein>
<comment type="similarity">
    <text evidence="1">Belongs to the GST superfamily. NadH family.</text>
</comment>
<evidence type="ECO:0000256" key="2">
    <source>
        <dbReference type="PIRSR" id="PIRSR006386-1"/>
    </source>
</evidence>
<feature type="domain" description="DSBA-like thioredoxin" evidence="3">
    <location>
        <begin position="11"/>
        <end position="202"/>
    </location>
</feature>
<dbReference type="PANTHER" id="PTHR42943">
    <property type="entry name" value="GLUTATHIONE S-TRANSFERASE KAPPA"/>
    <property type="match status" value="1"/>
</dbReference>
<reference evidence="4 5" key="1">
    <citation type="submission" date="2020-08" db="EMBL/GenBank/DDBJ databases">
        <title>Genomic Encyclopedia of Type Strains, Phase IV (KMG-IV): sequencing the most valuable type-strain genomes for metagenomic binning, comparative biology and taxonomic classification.</title>
        <authorList>
            <person name="Goeker M."/>
        </authorList>
    </citation>
    <scope>NUCLEOTIDE SEQUENCE [LARGE SCALE GENOMIC DNA]</scope>
    <source>
        <strain evidence="4 5">DSM 21793</strain>
    </source>
</reference>
<sequence>MPATHPLASFDFYFGLGSRYSYLAVTQLKMLSAADVALNWCPIYSPDLIRRVGPDPFAPTAQRGQYSWAYRAEDAARWARHYGVPYRDPGEAKVDWRQIAMWAVAAKLLGRAPEFSSWALERTFVFGEPPGTVEDLSRGALVAGLEPSSILAMISSGEIDAYHESLIEQAHGQGAFGVPTLVAEDGTLFWGQDRLPLIYDFLKARRDDGAKP</sequence>
<keyword evidence="5" id="KW-1185">Reference proteome</keyword>
<evidence type="ECO:0000256" key="1">
    <source>
        <dbReference type="PIRNR" id="PIRNR006386"/>
    </source>
</evidence>
<organism evidence="4 5">
    <name type="scientific">Phenylobacterium haematophilum</name>
    <dbReference type="NCBI Taxonomy" id="98513"/>
    <lineage>
        <taxon>Bacteria</taxon>
        <taxon>Pseudomonadati</taxon>
        <taxon>Pseudomonadota</taxon>
        <taxon>Alphaproteobacteria</taxon>
        <taxon>Caulobacterales</taxon>
        <taxon>Caulobacteraceae</taxon>
        <taxon>Phenylobacterium</taxon>
    </lineage>
</organism>
<keyword evidence="1 4" id="KW-0413">Isomerase</keyword>
<dbReference type="PANTHER" id="PTHR42943:SF2">
    <property type="entry name" value="GLUTATHIONE S-TRANSFERASE KAPPA 1"/>
    <property type="match status" value="1"/>
</dbReference>
<dbReference type="GO" id="GO:0006749">
    <property type="term" value="P:glutathione metabolic process"/>
    <property type="evidence" value="ECO:0007669"/>
    <property type="project" value="TreeGrafter"/>
</dbReference>
<evidence type="ECO:0000259" key="3">
    <source>
        <dbReference type="Pfam" id="PF01323"/>
    </source>
</evidence>
<dbReference type="PIRSF" id="PIRSF006386">
    <property type="entry name" value="HCCAis_GSTk"/>
    <property type="match status" value="1"/>
</dbReference>
<dbReference type="GO" id="GO:0004364">
    <property type="term" value="F:glutathione transferase activity"/>
    <property type="evidence" value="ECO:0007669"/>
    <property type="project" value="TreeGrafter"/>
</dbReference>
<comment type="catalytic activity">
    <reaction evidence="1">
        <text>2-hydroxychromene-2-carboxylate = (3E)-4-(2-hydroxyphenyl)-2-oxobut-3-enoate</text>
        <dbReference type="Rhea" id="RHEA:27401"/>
        <dbReference type="ChEBI" id="CHEBI:59350"/>
        <dbReference type="ChEBI" id="CHEBI:59353"/>
        <dbReference type="EC" id="5.99.1.4"/>
    </reaction>
</comment>